<dbReference type="AlphaFoldDB" id="A0A645CI85"/>
<protein>
    <recommendedName>
        <fullName evidence="2">PepSY domain-containing protein</fullName>
    </recommendedName>
</protein>
<evidence type="ECO:0000259" key="2">
    <source>
        <dbReference type="Pfam" id="PF03413"/>
    </source>
</evidence>
<dbReference type="Pfam" id="PF03413">
    <property type="entry name" value="PepSY"/>
    <property type="match status" value="1"/>
</dbReference>
<proteinExistence type="predicted"/>
<dbReference type="InterPro" id="IPR025711">
    <property type="entry name" value="PepSY"/>
</dbReference>
<dbReference type="EMBL" id="VSSQ01027407">
    <property type="protein sequence ID" value="MPM76643.1"/>
    <property type="molecule type" value="Genomic_DNA"/>
</dbReference>
<comment type="caution">
    <text evidence="3">The sequence shown here is derived from an EMBL/GenBank/DDBJ whole genome shotgun (WGS) entry which is preliminary data.</text>
</comment>
<feature type="region of interest" description="Disordered" evidence="1">
    <location>
        <begin position="54"/>
        <end position="96"/>
    </location>
</feature>
<feature type="compositionally biased region" description="Acidic residues" evidence="1">
    <location>
        <begin position="79"/>
        <end position="96"/>
    </location>
</feature>
<feature type="domain" description="PepSY" evidence="2">
    <location>
        <begin position="105"/>
        <end position="161"/>
    </location>
</feature>
<dbReference type="Gene3D" id="3.10.450.40">
    <property type="match status" value="1"/>
</dbReference>
<evidence type="ECO:0000256" key="1">
    <source>
        <dbReference type="SAM" id="MobiDB-lite"/>
    </source>
</evidence>
<gene>
    <name evidence="3" type="ORF">SDC9_123642</name>
</gene>
<evidence type="ECO:0000313" key="3">
    <source>
        <dbReference type="EMBL" id="MPM76643.1"/>
    </source>
</evidence>
<feature type="compositionally biased region" description="Polar residues" evidence="1">
    <location>
        <begin position="54"/>
        <end position="64"/>
    </location>
</feature>
<accession>A0A645CI85</accession>
<sequence>MSKKKKVNKFWLALVLVVVLSLGIAGAALATSPDTQAPIASAPEPATIQAVTSNTNDTENATGQESDDALEADNVNDAAEPEDAEEPDDSANEATEDAALNGTAKISESDAFAAAEKAYPGYTFVSNGLENENGTTVYGLVGTKSGKSIEVKIDAATGSILPEQDGEFEG</sequence>
<reference evidence="3" key="1">
    <citation type="submission" date="2019-08" db="EMBL/GenBank/DDBJ databases">
        <authorList>
            <person name="Kucharzyk K."/>
            <person name="Murdoch R.W."/>
            <person name="Higgins S."/>
            <person name="Loffler F."/>
        </authorList>
    </citation>
    <scope>NUCLEOTIDE SEQUENCE</scope>
</reference>
<organism evidence="3">
    <name type="scientific">bioreactor metagenome</name>
    <dbReference type="NCBI Taxonomy" id="1076179"/>
    <lineage>
        <taxon>unclassified sequences</taxon>
        <taxon>metagenomes</taxon>
        <taxon>ecological metagenomes</taxon>
    </lineage>
</organism>
<name>A0A645CI85_9ZZZZ</name>